<dbReference type="PANTHER" id="PTHR34227">
    <property type="entry name" value="CHAPERONE PROTEIN YCDY"/>
    <property type="match status" value="1"/>
</dbReference>
<dbReference type="Pfam" id="PF02613">
    <property type="entry name" value="Nitrate_red_del"/>
    <property type="match status" value="1"/>
</dbReference>
<dbReference type="EMBL" id="JAVMBO010000007">
    <property type="protein sequence ID" value="MDS1309314.1"/>
    <property type="molecule type" value="Genomic_DNA"/>
</dbReference>
<dbReference type="InterPro" id="IPR036411">
    <property type="entry name" value="TorD-like_sf"/>
</dbReference>
<comment type="caution">
    <text evidence="2">The sequence shown here is derived from an EMBL/GenBank/DDBJ whole genome shotgun (WGS) entry which is preliminary data.</text>
</comment>
<evidence type="ECO:0000313" key="3">
    <source>
        <dbReference type="Proteomes" id="UP001267407"/>
    </source>
</evidence>
<dbReference type="Gene3D" id="1.20.120.1820">
    <property type="match status" value="1"/>
</dbReference>
<organism evidence="2 3">
    <name type="scientific">Marinobacter xiaoshiensis</name>
    <dbReference type="NCBI Taxonomy" id="3073652"/>
    <lineage>
        <taxon>Bacteria</taxon>
        <taxon>Pseudomonadati</taxon>
        <taxon>Pseudomonadota</taxon>
        <taxon>Gammaproteobacteria</taxon>
        <taxon>Pseudomonadales</taxon>
        <taxon>Marinobacteraceae</taxon>
        <taxon>Marinobacter</taxon>
    </lineage>
</organism>
<reference evidence="2" key="1">
    <citation type="submission" date="2023-09" db="EMBL/GenBank/DDBJ databases">
        <title>Marinobacter sediminicola sp. nov. and Marinobacter maritimum sp. nov., isolated from marine sediment.</title>
        <authorList>
            <person name="An J."/>
        </authorList>
    </citation>
    <scope>NUCLEOTIDE SEQUENCE</scope>
    <source>
        <strain evidence="2">F60267</strain>
    </source>
</reference>
<proteinExistence type="predicted"/>
<keyword evidence="3" id="KW-1185">Reference proteome</keyword>
<dbReference type="InterPro" id="IPR020945">
    <property type="entry name" value="DMSO/NO3_reduct_chaperone"/>
</dbReference>
<evidence type="ECO:0000313" key="2">
    <source>
        <dbReference type="EMBL" id="MDS1309314.1"/>
    </source>
</evidence>
<name>A0ABU2HE54_9GAMM</name>
<dbReference type="InterPro" id="IPR050289">
    <property type="entry name" value="TorD/DmsD_chaperones"/>
</dbReference>
<dbReference type="PANTHER" id="PTHR34227:SF11">
    <property type="entry name" value="CHAPERONE PROTEIN TORD"/>
    <property type="match status" value="1"/>
</dbReference>
<dbReference type="Gene3D" id="1.20.1280.20">
    <property type="entry name" value="HscB, C-terminal domain"/>
    <property type="match status" value="1"/>
</dbReference>
<dbReference type="SUPFAM" id="SSF89155">
    <property type="entry name" value="TorD-like"/>
    <property type="match status" value="1"/>
</dbReference>
<evidence type="ECO:0000256" key="1">
    <source>
        <dbReference type="ARBA" id="ARBA00023186"/>
    </source>
</evidence>
<keyword evidence="1" id="KW-0143">Chaperone</keyword>
<dbReference type="RefSeq" id="WP_200202592.1">
    <property type="nucleotide sequence ID" value="NZ_JAVMBO010000007.1"/>
</dbReference>
<gene>
    <name evidence="2" type="primary">torD</name>
    <name evidence="2" type="ORF">RKA07_04230</name>
</gene>
<dbReference type="InterPro" id="IPR036386">
    <property type="entry name" value="HscB_C_sf"/>
</dbReference>
<protein>
    <submittedName>
        <fullName evidence="2">Molecular chaperone TorD</fullName>
    </submittedName>
</protein>
<sequence length="223" mass="24619">MNADWRHPALCNWFAGLFAVELTQEQLLAYQRGEGDAVLSSLAELPGLASAVQRLRNAFTGLTLLSHSRLELAADFAAMFLMDGQNSAPPYASFYSSEGNRFFAEPQERMQERLAASQQEVSADFREPSDHLSVMLEYLGEGFDAFLNKAEKPESGPTLDQIKAFIEEELLNWLPAFAARCEKVSTVSDLYPALAVLLLEFLKGLPALDETPINIAEKAVSGR</sequence>
<dbReference type="Proteomes" id="UP001267407">
    <property type="component" value="Unassembled WGS sequence"/>
</dbReference>
<dbReference type="NCBIfam" id="NF003442">
    <property type="entry name" value="PRK04976.1"/>
    <property type="match status" value="1"/>
</dbReference>
<accession>A0ABU2HE54</accession>